<feature type="domain" description="IPT/TIG" evidence="1">
    <location>
        <begin position="57"/>
        <end position="113"/>
    </location>
</feature>
<dbReference type="AlphaFoldDB" id="L1IYZ0"/>
<evidence type="ECO:0000313" key="4">
    <source>
        <dbReference type="Proteomes" id="UP000011087"/>
    </source>
</evidence>
<dbReference type="OrthoDB" id="10667673at2759"/>
<feature type="domain" description="IPT/TIG" evidence="1">
    <location>
        <begin position="699"/>
        <end position="774"/>
    </location>
</feature>
<gene>
    <name evidence="2" type="ORF">GUITHDRAFT_164463</name>
</gene>
<evidence type="ECO:0000313" key="2">
    <source>
        <dbReference type="EMBL" id="EKX41050.1"/>
    </source>
</evidence>
<dbReference type="PANTHER" id="PTHR23361:SF20">
    <property type="entry name" value="MRH DOMAIN-CONTAINING PROTEIN"/>
    <property type="match status" value="1"/>
</dbReference>
<dbReference type="CDD" id="cd00603">
    <property type="entry name" value="IPT_PCSR"/>
    <property type="match status" value="2"/>
</dbReference>
<reference evidence="4" key="2">
    <citation type="submission" date="2012-11" db="EMBL/GenBank/DDBJ databases">
        <authorList>
            <person name="Kuo A."/>
            <person name="Curtis B.A."/>
            <person name="Tanifuji G."/>
            <person name="Burki F."/>
            <person name="Gruber A."/>
            <person name="Irimia M."/>
            <person name="Maruyama S."/>
            <person name="Arias M.C."/>
            <person name="Ball S.G."/>
            <person name="Gile G.H."/>
            <person name="Hirakawa Y."/>
            <person name="Hopkins J.F."/>
            <person name="Rensing S.A."/>
            <person name="Schmutz J."/>
            <person name="Symeonidi A."/>
            <person name="Elias M."/>
            <person name="Eveleigh R.J."/>
            <person name="Herman E.K."/>
            <person name="Klute M.J."/>
            <person name="Nakayama T."/>
            <person name="Obornik M."/>
            <person name="Reyes-Prieto A."/>
            <person name="Armbrust E.V."/>
            <person name="Aves S.J."/>
            <person name="Beiko R.G."/>
            <person name="Coutinho P."/>
            <person name="Dacks J.B."/>
            <person name="Durnford D.G."/>
            <person name="Fast N.M."/>
            <person name="Green B.R."/>
            <person name="Grisdale C."/>
            <person name="Hempe F."/>
            <person name="Henrissat B."/>
            <person name="Hoppner M.P."/>
            <person name="Ishida K.-I."/>
            <person name="Kim E."/>
            <person name="Koreny L."/>
            <person name="Kroth P.G."/>
            <person name="Liu Y."/>
            <person name="Malik S.-B."/>
            <person name="Maier U.G."/>
            <person name="McRose D."/>
            <person name="Mock T."/>
            <person name="Neilson J.A."/>
            <person name="Onodera N.T."/>
            <person name="Poole A.M."/>
            <person name="Pritham E.J."/>
            <person name="Richards T.A."/>
            <person name="Rocap G."/>
            <person name="Roy S.W."/>
            <person name="Sarai C."/>
            <person name="Schaack S."/>
            <person name="Shirato S."/>
            <person name="Slamovits C.H."/>
            <person name="Spencer D.F."/>
            <person name="Suzuki S."/>
            <person name="Worden A.Z."/>
            <person name="Zauner S."/>
            <person name="Barry K."/>
            <person name="Bell C."/>
            <person name="Bharti A.K."/>
            <person name="Crow J.A."/>
            <person name="Grimwood J."/>
            <person name="Kramer R."/>
            <person name="Lindquist E."/>
            <person name="Lucas S."/>
            <person name="Salamov A."/>
            <person name="McFadden G.I."/>
            <person name="Lane C.E."/>
            <person name="Keeling P.J."/>
            <person name="Gray M.W."/>
            <person name="Grigoriev I.V."/>
            <person name="Archibald J.M."/>
        </authorList>
    </citation>
    <scope>NUCLEOTIDE SEQUENCE</scope>
    <source>
        <strain evidence="4">CCMP2712</strain>
    </source>
</reference>
<dbReference type="RefSeq" id="XP_005828030.1">
    <property type="nucleotide sequence ID" value="XM_005827973.1"/>
</dbReference>
<feature type="domain" description="IPT/TIG" evidence="1">
    <location>
        <begin position="378"/>
        <end position="446"/>
    </location>
</feature>
<dbReference type="PANTHER" id="PTHR23361">
    <property type="entry name" value="MUCIN"/>
    <property type="match status" value="1"/>
</dbReference>
<dbReference type="KEGG" id="gtt:GUITHDRAFT_164463"/>
<dbReference type="Proteomes" id="UP000011087">
    <property type="component" value="Unassembled WGS sequence"/>
</dbReference>
<evidence type="ECO:0000259" key="1">
    <source>
        <dbReference type="Pfam" id="PF01833"/>
    </source>
</evidence>
<dbReference type="EMBL" id="JH993026">
    <property type="protein sequence ID" value="EKX41050.1"/>
    <property type="molecule type" value="Genomic_DNA"/>
</dbReference>
<sequence>MNYCTNCSTLSCGASEYLTVCSNTNDATCNKCTGGVNDPTECYPFPASLLEGNHPGTGSTIVTIIGSALGSTEYSGQARIGDTACEGSRWASETSVLCRIAEGTESGLTTLVTILTHKGTVTGIASYDAPETSSMSYKNTPYKMNTLITLIGQMTQTTGYSGEGRVGETGCEGSRWESETSVACKVGAGAGGSLRAAVTVSEQVGTRSEAGTYDRGGASEIGSGNAAGTGARSVTVIGAGLGAAEYSGEGRVGETGCEGSRWESETSVACKVGAGAGGSLRAAVTVSEQVGTRSEAGTYDRGGASEIGSGNAAGTGPTGAVTVESGQGLGAGRVGAGAGGSLRAAVTVSEQVGTRSEAGTYDRGGASEIGSGNAAGTGARSVTVIGAGLGAAGYSGEGRVGETGCEGSRWESETSVACKVGAGAGGSLRAAVTVSEQVGTRSEAGTSTTKGVTFDALFISDSQARNSPTTGNIMFSAPSVCQLQDHILQYSILLSHCAFSTALLKRLLGILTAQFKQSQACLNGSTKHICAIQCKLAFHRINTLHSHGFVLQSSNISKSSHSFDCHVEHRVGFGHKPHCEMFSQFDLLAHPRHHFFRACCDVSRRNYQPALSTRVQLYGSKFGILATTGKSITNFLSYDSPVLITYIRPPLDKSVRMDGLVTVTGRSYVTVDSSLATRLGYTNCEKVGTTSKFYFYDIPTLSSVQTPNVVFSETTLITVYGKNYGEAAFTDMIRIGGTACENSSWLSDSAVICKPGSAHFLPKTGLPVIVSLGESRLRQIQTVFTLTQCAEICGQPGQLGQIDLYLVSEGVWRTMRRKSRWRAGAGGKKMKT</sequence>
<dbReference type="InterPro" id="IPR002909">
    <property type="entry name" value="IPT_dom"/>
</dbReference>
<feature type="domain" description="IPT/TIG" evidence="1">
    <location>
        <begin position="230"/>
        <end position="299"/>
    </location>
</feature>
<dbReference type="EnsemblProtists" id="EKX41050">
    <property type="protein sequence ID" value="EKX41050"/>
    <property type="gene ID" value="GUITHDRAFT_164463"/>
</dbReference>
<evidence type="ECO:0000313" key="3">
    <source>
        <dbReference type="EnsemblProtists" id="EKX41050"/>
    </source>
</evidence>
<accession>L1IYZ0</accession>
<reference evidence="2 4" key="1">
    <citation type="journal article" date="2012" name="Nature">
        <title>Algal genomes reveal evolutionary mosaicism and the fate of nucleomorphs.</title>
        <authorList>
            <consortium name="DOE Joint Genome Institute"/>
            <person name="Curtis B.A."/>
            <person name="Tanifuji G."/>
            <person name="Burki F."/>
            <person name="Gruber A."/>
            <person name="Irimia M."/>
            <person name="Maruyama S."/>
            <person name="Arias M.C."/>
            <person name="Ball S.G."/>
            <person name="Gile G.H."/>
            <person name="Hirakawa Y."/>
            <person name="Hopkins J.F."/>
            <person name="Kuo A."/>
            <person name="Rensing S.A."/>
            <person name="Schmutz J."/>
            <person name="Symeonidi A."/>
            <person name="Elias M."/>
            <person name="Eveleigh R.J."/>
            <person name="Herman E.K."/>
            <person name="Klute M.J."/>
            <person name="Nakayama T."/>
            <person name="Obornik M."/>
            <person name="Reyes-Prieto A."/>
            <person name="Armbrust E.V."/>
            <person name="Aves S.J."/>
            <person name="Beiko R.G."/>
            <person name="Coutinho P."/>
            <person name="Dacks J.B."/>
            <person name="Durnford D.G."/>
            <person name="Fast N.M."/>
            <person name="Green B.R."/>
            <person name="Grisdale C.J."/>
            <person name="Hempel F."/>
            <person name="Henrissat B."/>
            <person name="Hoppner M.P."/>
            <person name="Ishida K."/>
            <person name="Kim E."/>
            <person name="Koreny L."/>
            <person name="Kroth P.G."/>
            <person name="Liu Y."/>
            <person name="Malik S.B."/>
            <person name="Maier U.G."/>
            <person name="McRose D."/>
            <person name="Mock T."/>
            <person name="Neilson J.A."/>
            <person name="Onodera N.T."/>
            <person name="Poole A.M."/>
            <person name="Pritham E.J."/>
            <person name="Richards T.A."/>
            <person name="Rocap G."/>
            <person name="Roy S.W."/>
            <person name="Sarai C."/>
            <person name="Schaack S."/>
            <person name="Shirato S."/>
            <person name="Slamovits C.H."/>
            <person name="Spencer D.F."/>
            <person name="Suzuki S."/>
            <person name="Worden A.Z."/>
            <person name="Zauner S."/>
            <person name="Barry K."/>
            <person name="Bell C."/>
            <person name="Bharti A.K."/>
            <person name="Crow J.A."/>
            <person name="Grimwood J."/>
            <person name="Kramer R."/>
            <person name="Lindquist E."/>
            <person name="Lucas S."/>
            <person name="Salamov A."/>
            <person name="McFadden G.I."/>
            <person name="Lane C.E."/>
            <person name="Keeling P.J."/>
            <person name="Gray M.W."/>
            <person name="Grigoriev I.V."/>
            <person name="Archibald J.M."/>
        </authorList>
    </citation>
    <scope>NUCLEOTIDE SEQUENCE</scope>
    <source>
        <strain evidence="2 4">CCMP2712</strain>
    </source>
</reference>
<dbReference type="Pfam" id="PF01833">
    <property type="entry name" value="TIG"/>
    <property type="match status" value="4"/>
</dbReference>
<dbReference type="HOGENOM" id="CLU_341153_0_0_1"/>
<dbReference type="PaxDb" id="55529-EKX41050"/>
<reference evidence="3" key="3">
    <citation type="submission" date="2015-06" db="UniProtKB">
        <authorList>
            <consortium name="EnsemblProtists"/>
        </authorList>
    </citation>
    <scope>IDENTIFICATION</scope>
</reference>
<name>L1IYZ0_GUITC</name>
<dbReference type="GeneID" id="17297749"/>
<protein>
    <recommendedName>
        <fullName evidence="1">IPT/TIG domain-containing protein</fullName>
    </recommendedName>
</protein>
<keyword evidence="4" id="KW-1185">Reference proteome</keyword>
<organism evidence="2">
    <name type="scientific">Guillardia theta (strain CCMP2712)</name>
    <name type="common">Cryptophyte</name>
    <dbReference type="NCBI Taxonomy" id="905079"/>
    <lineage>
        <taxon>Eukaryota</taxon>
        <taxon>Cryptophyceae</taxon>
        <taxon>Pyrenomonadales</taxon>
        <taxon>Geminigeraceae</taxon>
        <taxon>Guillardia</taxon>
    </lineage>
</organism>
<proteinExistence type="predicted"/>